<organism evidence="2 3">
    <name type="scientific">Escherichia coli</name>
    <dbReference type="NCBI Taxonomy" id="562"/>
    <lineage>
        <taxon>Bacteria</taxon>
        <taxon>Pseudomonadati</taxon>
        <taxon>Pseudomonadota</taxon>
        <taxon>Gammaproteobacteria</taxon>
        <taxon>Enterobacterales</taxon>
        <taxon>Enterobacteriaceae</taxon>
        <taxon>Escherichia</taxon>
    </lineage>
</organism>
<dbReference type="Pfam" id="PF17767">
    <property type="entry name" value="NAPRTase_N"/>
    <property type="match status" value="1"/>
</dbReference>
<sequence>MLISCICSKPCFITITMCMSRRSFVAEVTICWVFYADAIREQVQAMQHLRLQDDEYQWLSALPFFQADYLNWLREFRFNPEQVTVSNDNGKAGYSF</sequence>
<protein>
    <submittedName>
        <fullName evidence="2">Nicotinate phosphoribosyltransferase</fullName>
        <ecNumber evidence="2">6.3.4.21</ecNumber>
    </submittedName>
</protein>
<evidence type="ECO:0000313" key="2">
    <source>
        <dbReference type="EMBL" id="STF40155.1"/>
    </source>
</evidence>
<dbReference type="SUPFAM" id="SSF54675">
    <property type="entry name" value="Nicotinate/Quinolinate PRTase N-terminal domain-like"/>
    <property type="match status" value="1"/>
</dbReference>
<dbReference type="AlphaFoldDB" id="A0A376LA59"/>
<keyword evidence="2" id="KW-0328">Glycosyltransferase</keyword>
<feature type="domain" description="Nicotinate phosphoribosyltransferase N-terminal" evidence="1">
    <location>
        <begin position="35"/>
        <end position="89"/>
    </location>
</feature>
<keyword evidence="2" id="KW-0808">Transferase</keyword>
<dbReference type="EMBL" id="UGAB01000002">
    <property type="protein sequence ID" value="STF40155.1"/>
    <property type="molecule type" value="Genomic_DNA"/>
</dbReference>
<keyword evidence="2" id="KW-0436">Ligase</keyword>
<dbReference type="Gene3D" id="3.20.140.10">
    <property type="entry name" value="nicotinate phosphoribosyltransferase"/>
    <property type="match status" value="1"/>
</dbReference>
<accession>A0A376LA59</accession>
<proteinExistence type="predicted"/>
<evidence type="ECO:0000313" key="3">
    <source>
        <dbReference type="Proteomes" id="UP000254877"/>
    </source>
</evidence>
<dbReference type="Proteomes" id="UP000254877">
    <property type="component" value="Unassembled WGS sequence"/>
</dbReference>
<dbReference type="EC" id="6.3.4.21" evidence="2"/>
<dbReference type="GO" id="GO:0016757">
    <property type="term" value="F:glycosyltransferase activity"/>
    <property type="evidence" value="ECO:0007669"/>
    <property type="project" value="UniProtKB-KW"/>
</dbReference>
<gene>
    <name evidence="2" type="primary">pncB_1</name>
    <name evidence="2" type="ORF">NCTC7928_00708</name>
</gene>
<name>A0A376LA59_ECOLX</name>
<evidence type="ECO:0000259" key="1">
    <source>
        <dbReference type="Pfam" id="PF17767"/>
    </source>
</evidence>
<reference evidence="2 3" key="1">
    <citation type="submission" date="2018-06" db="EMBL/GenBank/DDBJ databases">
        <authorList>
            <consortium name="Pathogen Informatics"/>
            <person name="Doyle S."/>
        </authorList>
    </citation>
    <scope>NUCLEOTIDE SEQUENCE [LARGE SCALE GENOMIC DNA]</scope>
    <source>
        <strain evidence="2 3">NCTC7928</strain>
    </source>
</reference>
<dbReference type="InterPro" id="IPR040727">
    <property type="entry name" value="NAPRTase_N"/>
</dbReference>
<dbReference type="GO" id="GO:0004516">
    <property type="term" value="F:nicotinate phosphoribosyltransferase activity"/>
    <property type="evidence" value="ECO:0007669"/>
    <property type="project" value="UniProtKB-EC"/>
</dbReference>